<evidence type="ECO:0000256" key="16">
    <source>
        <dbReference type="SAM" id="MobiDB-lite"/>
    </source>
</evidence>
<evidence type="ECO:0000256" key="12">
    <source>
        <dbReference type="ARBA" id="ARBA00023170"/>
    </source>
</evidence>
<keyword evidence="5" id="KW-0410">Iron transport</keyword>
<evidence type="ECO:0000256" key="14">
    <source>
        <dbReference type="PROSITE-ProRule" id="PRU01360"/>
    </source>
</evidence>
<feature type="compositionally biased region" description="Basic and acidic residues" evidence="16">
    <location>
        <begin position="51"/>
        <end position="61"/>
    </location>
</feature>
<dbReference type="RefSeq" id="WP_221763655.1">
    <property type="nucleotide sequence ID" value="NZ_AP024110.1"/>
</dbReference>
<keyword evidence="21" id="KW-1185">Reference proteome</keyword>
<evidence type="ECO:0000256" key="1">
    <source>
        <dbReference type="ARBA" id="ARBA00004571"/>
    </source>
</evidence>
<keyword evidence="10 15" id="KW-0798">TonB box</keyword>
<dbReference type="FunFam" id="2.170.130.10:FF:000001">
    <property type="entry name" value="Catecholate siderophore TonB-dependent receptor"/>
    <property type="match status" value="1"/>
</dbReference>
<evidence type="ECO:0000259" key="18">
    <source>
        <dbReference type="Pfam" id="PF00593"/>
    </source>
</evidence>
<dbReference type="InterPro" id="IPR010105">
    <property type="entry name" value="TonB_sidphr_rcpt"/>
</dbReference>
<dbReference type="CDD" id="cd01347">
    <property type="entry name" value="ligand_gated_channel"/>
    <property type="match status" value="1"/>
</dbReference>
<dbReference type="Proteomes" id="UP000826722">
    <property type="component" value="Chromosome"/>
</dbReference>
<dbReference type="KEGG" id="mpau:ZMTM_18430"/>
<keyword evidence="13 14" id="KW-0998">Cell outer membrane</keyword>
<dbReference type="EMBL" id="AP024110">
    <property type="protein sequence ID" value="BCM25584.1"/>
    <property type="molecule type" value="Genomic_DNA"/>
</dbReference>
<dbReference type="PROSITE" id="PS52016">
    <property type="entry name" value="TONB_DEPENDENT_REC_3"/>
    <property type="match status" value="1"/>
</dbReference>
<dbReference type="InterPro" id="IPR039426">
    <property type="entry name" value="TonB-dep_rcpt-like"/>
</dbReference>
<keyword evidence="9" id="KW-0406">Ion transport</keyword>
<evidence type="ECO:0000256" key="9">
    <source>
        <dbReference type="ARBA" id="ARBA00023065"/>
    </source>
</evidence>
<evidence type="ECO:0000256" key="5">
    <source>
        <dbReference type="ARBA" id="ARBA00022496"/>
    </source>
</evidence>
<dbReference type="Pfam" id="PF00593">
    <property type="entry name" value="TonB_dep_Rec_b-barrel"/>
    <property type="match status" value="1"/>
</dbReference>
<evidence type="ECO:0000256" key="7">
    <source>
        <dbReference type="ARBA" id="ARBA00022729"/>
    </source>
</evidence>
<evidence type="ECO:0000256" key="6">
    <source>
        <dbReference type="ARBA" id="ARBA00022692"/>
    </source>
</evidence>
<evidence type="ECO:0000259" key="19">
    <source>
        <dbReference type="Pfam" id="PF07715"/>
    </source>
</evidence>
<evidence type="ECO:0000313" key="20">
    <source>
        <dbReference type="EMBL" id="BCM25584.1"/>
    </source>
</evidence>
<dbReference type="Gene3D" id="2.170.130.10">
    <property type="entry name" value="TonB-dependent receptor, plug domain"/>
    <property type="match status" value="1"/>
</dbReference>
<keyword evidence="8" id="KW-0408">Iron</keyword>
<dbReference type="AlphaFoldDB" id="A0A8D5GF53"/>
<keyword evidence="7 17" id="KW-0732">Signal</keyword>
<feature type="region of interest" description="Disordered" evidence="16">
    <location>
        <begin position="42"/>
        <end position="61"/>
    </location>
</feature>
<dbReference type="SUPFAM" id="SSF56935">
    <property type="entry name" value="Porins"/>
    <property type="match status" value="1"/>
</dbReference>
<evidence type="ECO:0000256" key="3">
    <source>
        <dbReference type="ARBA" id="ARBA00022448"/>
    </source>
</evidence>
<comment type="similarity">
    <text evidence="2 14 15">Belongs to the TonB-dependent receptor family.</text>
</comment>
<dbReference type="InterPro" id="IPR036942">
    <property type="entry name" value="Beta-barrel_TonB_sf"/>
</dbReference>
<evidence type="ECO:0000256" key="10">
    <source>
        <dbReference type="ARBA" id="ARBA00023077"/>
    </source>
</evidence>
<feature type="domain" description="TonB-dependent receptor-like beta-barrel" evidence="18">
    <location>
        <begin position="246"/>
        <end position="755"/>
    </location>
</feature>
<gene>
    <name evidence="20" type="ORF">ZMTM_18430</name>
</gene>
<dbReference type="GO" id="GO:0015891">
    <property type="term" value="P:siderophore transport"/>
    <property type="evidence" value="ECO:0007669"/>
    <property type="project" value="InterPro"/>
</dbReference>
<evidence type="ECO:0000256" key="8">
    <source>
        <dbReference type="ARBA" id="ARBA00023004"/>
    </source>
</evidence>
<dbReference type="InterPro" id="IPR012910">
    <property type="entry name" value="Plug_dom"/>
</dbReference>
<evidence type="ECO:0000313" key="21">
    <source>
        <dbReference type="Proteomes" id="UP000826722"/>
    </source>
</evidence>
<keyword evidence="11 14" id="KW-0472">Membrane</keyword>
<feature type="chain" id="PRO_5034111591" evidence="17">
    <location>
        <begin position="32"/>
        <end position="786"/>
    </location>
</feature>
<evidence type="ECO:0000256" key="13">
    <source>
        <dbReference type="ARBA" id="ARBA00023237"/>
    </source>
</evidence>
<dbReference type="PANTHER" id="PTHR32552">
    <property type="entry name" value="FERRICHROME IRON RECEPTOR-RELATED"/>
    <property type="match status" value="1"/>
</dbReference>
<evidence type="ECO:0000256" key="17">
    <source>
        <dbReference type="SAM" id="SignalP"/>
    </source>
</evidence>
<dbReference type="InterPro" id="IPR000531">
    <property type="entry name" value="Beta-barrel_TonB"/>
</dbReference>
<dbReference type="GO" id="GO:0015344">
    <property type="term" value="F:siderophore uptake transmembrane transporter activity"/>
    <property type="evidence" value="ECO:0007669"/>
    <property type="project" value="TreeGrafter"/>
</dbReference>
<dbReference type="Pfam" id="PF07715">
    <property type="entry name" value="Plug"/>
    <property type="match status" value="1"/>
</dbReference>
<feature type="signal peptide" evidence="17">
    <location>
        <begin position="1"/>
        <end position="31"/>
    </location>
</feature>
<protein>
    <submittedName>
        <fullName evidence="20">Iron transport receptor protein</fullName>
    </submittedName>
</protein>
<sequence length="786" mass="83912">MKKSQQKYNGKLNPVATAVALVFTGTGSAYAAPEEATTLPEVKVSAPEVKNAPETEYKTEKASSSKFTAPLIDTPKSITVIPQSVIQDSGSVTLEDALRTVPGITFGSAEGGGSIGDRPFIRGFDSQASMYVDGIRDVGGQSREIFAIESVEVLKGPSGAFDGRGSAGGSINLVSKLPKAENFVSGSVGLGTDKYRRATGDVNYMLSDDVAVRVNVMAHSADTPGRDEVDVSRWGFAPSITLGMNSPTSATLSYYHLQTDDMPDYGIPYTFVGRSKATPSQPANVDMDNFYGLTNRDFRKTQSDIGTATIKHAFSETTVLKNTTRYGVSTNDYIVTVADDSAGNVANGNVYRSAKSRNSKTDTLANVTDLSIKFDAWKVKHSANIGLELSHEETKNDPYQIIQNGLGFSATGGNLRTCSAGGGVGAALQSNYDCTSLYTPNPNDPWSGTIEASRVHTTSTATTRSAYAFDSMELSKKWILNLGIRYDSYSTESDVPSYQRRVPTGNGLGANAIGATVPELYLQNDSAFFNYQAGVVYKLKPNASVYASFGTSSTPSGTTLGTGSDNLSGGVATNANLDPERSKNYEIGTKWDVLEGLALTAATFYTEKTNARATLADGTTALVGNQELKGLELGFAGRITDKWQAFGGYTYLDGKLVDNGSGVFNNAPSAGLTNNVPNSVNNGNQFPNTPKNSVSLWNTYAVMPNLTVGGGAYYVDKQFGNAANSVVIPSYVRIDAMANYKIDKNLSLQLNVQNLTDERYFNAAYTSHYAQVAAGRLAFLTLNFKY</sequence>
<evidence type="ECO:0000256" key="15">
    <source>
        <dbReference type="RuleBase" id="RU003357"/>
    </source>
</evidence>
<keyword evidence="12 20" id="KW-0675">Receptor</keyword>
<feature type="domain" description="TonB-dependent receptor plug" evidence="19">
    <location>
        <begin position="71"/>
        <end position="169"/>
    </location>
</feature>
<dbReference type="GO" id="GO:0009279">
    <property type="term" value="C:cell outer membrane"/>
    <property type="evidence" value="ECO:0007669"/>
    <property type="project" value="UniProtKB-SubCell"/>
</dbReference>
<dbReference type="PANTHER" id="PTHR32552:SF89">
    <property type="entry name" value="CATECHOLATE SIDEROPHORE RECEPTOR FIU"/>
    <property type="match status" value="1"/>
</dbReference>
<evidence type="ECO:0000256" key="11">
    <source>
        <dbReference type="ARBA" id="ARBA00023136"/>
    </source>
</evidence>
<keyword evidence="6 14" id="KW-0812">Transmembrane</keyword>
<dbReference type="GO" id="GO:0038023">
    <property type="term" value="F:signaling receptor activity"/>
    <property type="evidence" value="ECO:0007669"/>
    <property type="project" value="InterPro"/>
</dbReference>
<evidence type="ECO:0000256" key="2">
    <source>
        <dbReference type="ARBA" id="ARBA00009810"/>
    </source>
</evidence>
<comment type="subcellular location">
    <subcellularLocation>
        <location evidence="1 14">Cell outer membrane</location>
        <topology evidence="1 14">Multi-pass membrane protein</topology>
    </subcellularLocation>
</comment>
<keyword evidence="4 14" id="KW-1134">Transmembrane beta strand</keyword>
<dbReference type="InterPro" id="IPR037066">
    <property type="entry name" value="Plug_dom_sf"/>
</dbReference>
<dbReference type="Gene3D" id="2.40.170.20">
    <property type="entry name" value="TonB-dependent receptor, beta-barrel domain"/>
    <property type="match status" value="1"/>
</dbReference>
<reference evidence="20" key="1">
    <citation type="journal article" date="2021" name="Arch. Microbiol.">
        <title>Methyloradius palustris gen. nov., sp. nov., a methanol-oxidizing bacterium isolated from snow.</title>
        <authorList>
            <person name="Miyadera T."/>
            <person name="Kojima H."/>
            <person name="Fukui M."/>
        </authorList>
    </citation>
    <scope>NUCLEOTIDE SEQUENCE</scope>
    <source>
        <strain evidence="20">Zm11</strain>
    </source>
</reference>
<accession>A0A8D5GF53</accession>
<name>A0A8D5GF53_9PROT</name>
<organism evidence="20 21">
    <name type="scientific">Methyloradius palustris</name>
    <dbReference type="NCBI Taxonomy" id="2778876"/>
    <lineage>
        <taxon>Bacteria</taxon>
        <taxon>Pseudomonadati</taxon>
        <taxon>Pseudomonadota</taxon>
        <taxon>Betaproteobacteria</taxon>
        <taxon>Nitrosomonadales</taxon>
        <taxon>Methylophilaceae</taxon>
        <taxon>Methyloradius</taxon>
    </lineage>
</organism>
<dbReference type="NCBIfam" id="TIGR01783">
    <property type="entry name" value="TonB-siderophor"/>
    <property type="match status" value="1"/>
</dbReference>
<proteinExistence type="inferred from homology"/>
<evidence type="ECO:0000256" key="4">
    <source>
        <dbReference type="ARBA" id="ARBA00022452"/>
    </source>
</evidence>
<keyword evidence="3 14" id="KW-0813">Transport</keyword>